<accession>A0A9D4C4M1</accession>
<sequence>MVYQLYTESIYNLALLSSRATHDTRSDTRYVERHTKRHTIFCAIHEATRLNVPRNIARVGSPKGDISW</sequence>
<gene>
    <name evidence="1" type="ORF">DPMN_059704</name>
</gene>
<organism evidence="1 2">
    <name type="scientific">Dreissena polymorpha</name>
    <name type="common">Zebra mussel</name>
    <name type="synonym">Mytilus polymorpha</name>
    <dbReference type="NCBI Taxonomy" id="45954"/>
    <lineage>
        <taxon>Eukaryota</taxon>
        <taxon>Metazoa</taxon>
        <taxon>Spiralia</taxon>
        <taxon>Lophotrochozoa</taxon>
        <taxon>Mollusca</taxon>
        <taxon>Bivalvia</taxon>
        <taxon>Autobranchia</taxon>
        <taxon>Heteroconchia</taxon>
        <taxon>Euheterodonta</taxon>
        <taxon>Imparidentia</taxon>
        <taxon>Neoheterodontei</taxon>
        <taxon>Myida</taxon>
        <taxon>Dreissenoidea</taxon>
        <taxon>Dreissenidae</taxon>
        <taxon>Dreissena</taxon>
    </lineage>
</organism>
<dbReference type="Proteomes" id="UP000828390">
    <property type="component" value="Unassembled WGS sequence"/>
</dbReference>
<evidence type="ECO:0000313" key="2">
    <source>
        <dbReference type="Proteomes" id="UP000828390"/>
    </source>
</evidence>
<proteinExistence type="predicted"/>
<keyword evidence="2" id="KW-1185">Reference proteome</keyword>
<name>A0A9D4C4M1_DREPO</name>
<dbReference type="AlphaFoldDB" id="A0A9D4C4M1"/>
<reference evidence="1" key="1">
    <citation type="journal article" date="2019" name="bioRxiv">
        <title>The Genome of the Zebra Mussel, Dreissena polymorpha: A Resource for Invasive Species Research.</title>
        <authorList>
            <person name="McCartney M.A."/>
            <person name="Auch B."/>
            <person name="Kono T."/>
            <person name="Mallez S."/>
            <person name="Zhang Y."/>
            <person name="Obille A."/>
            <person name="Becker A."/>
            <person name="Abrahante J.E."/>
            <person name="Garbe J."/>
            <person name="Badalamenti J.P."/>
            <person name="Herman A."/>
            <person name="Mangelson H."/>
            <person name="Liachko I."/>
            <person name="Sullivan S."/>
            <person name="Sone E.D."/>
            <person name="Koren S."/>
            <person name="Silverstein K.A.T."/>
            <person name="Beckman K.B."/>
            <person name="Gohl D.M."/>
        </authorList>
    </citation>
    <scope>NUCLEOTIDE SEQUENCE</scope>
    <source>
        <strain evidence="1">Duluth1</strain>
        <tissue evidence="1">Whole animal</tissue>
    </source>
</reference>
<comment type="caution">
    <text evidence="1">The sequence shown here is derived from an EMBL/GenBank/DDBJ whole genome shotgun (WGS) entry which is preliminary data.</text>
</comment>
<protein>
    <submittedName>
        <fullName evidence="1">Uncharacterized protein</fullName>
    </submittedName>
</protein>
<dbReference type="EMBL" id="JAIWYP010000013">
    <property type="protein sequence ID" value="KAH3716968.1"/>
    <property type="molecule type" value="Genomic_DNA"/>
</dbReference>
<evidence type="ECO:0000313" key="1">
    <source>
        <dbReference type="EMBL" id="KAH3716968.1"/>
    </source>
</evidence>
<reference evidence="1" key="2">
    <citation type="submission" date="2020-11" db="EMBL/GenBank/DDBJ databases">
        <authorList>
            <person name="McCartney M.A."/>
            <person name="Auch B."/>
            <person name="Kono T."/>
            <person name="Mallez S."/>
            <person name="Becker A."/>
            <person name="Gohl D.M."/>
            <person name="Silverstein K.A.T."/>
            <person name="Koren S."/>
            <person name="Bechman K.B."/>
            <person name="Herman A."/>
            <person name="Abrahante J.E."/>
            <person name="Garbe J."/>
        </authorList>
    </citation>
    <scope>NUCLEOTIDE SEQUENCE</scope>
    <source>
        <strain evidence="1">Duluth1</strain>
        <tissue evidence="1">Whole animal</tissue>
    </source>
</reference>